<evidence type="ECO:0000313" key="1">
    <source>
        <dbReference type="EMBL" id="KAK2944398.1"/>
    </source>
</evidence>
<proteinExistence type="predicted"/>
<keyword evidence="2" id="KW-1185">Reference proteome</keyword>
<organism evidence="1 2">
    <name type="scientific">Blattamonas nauphoetae</name>
    <dbReference type="NCBI Taxonomy" id="2049346"/>
    <lineage>
        <taxon>Eukaryota</taxon>
        <taxon>Metamonada</taxon>
        <taxon>Preaxostyla</taxon>
        <taxon>Oxymonadida</taxon>
        <taxon>Blattamonas</taxon>
    </lineage>
</organism>
<comment type="caution">
    <text evidence="1">The sequence shown here is derived from an EMBL/GenBank/DDBJ whole genome shotgun (WGS) entry which is preliminary data.</text>
</comment>
<evidence type="ECO:0000313" key="2">
    <source>
        <dbReference type="Proteomes" id="UP001281761"/>
    </source>
</evidence>
<sequence length="249" mass="27464">MRRRCWAINLRITPRNVYSNRNCRAAGDNAERIEPTVVKSTVHLHQHILGLALPCYTGGISNTEGIHVLHSLLSSYQFQATLPVAEQLISMTDSARMPWWRASHPCLTFDTAALCSFQASTRQVFCEGADYSGLDRVEVCILVESTPHPSFTLYCVSISAYIFCDIVRPAYVITNDTPHLLHRSLSSFLTLLASCSTQFTQFMSNESSLVVLAALAKIATQLHLAQPQSMFRTALKGADDIAADGGQRG</sequence>
<dbReference type="EMBL" id="JARBJD010000301">
    <property type="protein sequence ID" value="KAK2944398.1"/>
    <property type="molecule type" value="Genomic_DNA"/>
</dbReference>
<gene>
    <name evidence="1" type="ORF">BLNAU_20700</name>
</gene>
<name>A0ABQ9WYJ9_9EUKA</name>
<dbReference type="Proteomes" id="UP001281761">
    <property type="component" value="Unassembled WGS sequence"/>
</dbReference>
<accession>A0ABQ9WYJ9</accession>
<reference evidence="1 2" key="1">
    <citation type="journal article" date="2022" name="bioRxiv">
        <title>Genomics of Preaxostyla Flagellates Illuminates Evolutionary Transitions and the Path Towards Mitochondrial Loss.</title>
        <authorList>
            <person name="Novak L.V.F."/>
            <person name="Treitli S.C."/>
            <person name="Pyrih J."/>
            <person name="Halakuc P."/>
            <person name="Pipaliya S.V."/>
            <person name="Vacek V."/>
            <person name="Brzon O."/>
            <person name="Soukal P."/>
            <person name="Eme L."/>
            <person name="Dacks J.B."/>
            <person name="Karnkowska A."/>
            <person name="Elias M."/>
            <person name="Hampl V."/>
        </authorList>
    </citation>
    <scope>NUCLEOTIDE SEQUENCE [LARGE SCALE GENOMIC DNA]</scope>
    <source>
        <strain evidence="1">NAU3</strain>
        <tissue evidence="1">Gut</tissue>
    </source>
</reference>
<protein>
    <submittedName>
        <fullName evidence="1">Uncharacterized protein</fullName>
    </submittedName>
</protein>